<feature type="domain" description="BD-FAE-like" evidence="2">
    <location>
        <begin position="62"/>
        <end position="247"/>
    </location>
</feature>
<dbReference type="Gene3D" id="3.40.50.1820">
    <property type="entry name" value="alpha/beta hydrolase"/>
    <property type="match status" value="1"/>
</dbReference>
<keyword evidence="1" id="KW-0378">Hydrolase</keyword>
<dbReference type="GO" id="GO:0016787">
    <property type="term" value="F:hydrolase activity"/>
    <property type="evidence" value="ECO:0007669"/>
    <property type="project" value="UniProtKB-KW"/>
</dbReference>
<evidence type="ECO:0000313" key="4">
    <source>
        <dbReference type="Proteomes" id="UP000596977"/>
    </source>
</evidence>
<dbReference type="SUPFAM" id="SSF53474">
    <property type="entry name" value="alpha/beta-Hydrolases"/>
    <property type="match status" value="1"/>
</dbReference>
<organism evidence="3 4">
    <name type="scientific">Pelagibacterium lentulum</name>
    <dbReference type="NCBI Taxonomy" id="2029865"/>
    <lineage>
        <taxon>Bacteria</taxon>
        <taxon>Pseudomonadati</taxon>
        <taxon>Pseudomonadota</taxon>
        <taxon>Alphaproteobacteria</taxon>
        <taxon>Hyphomicrobiales</taxon>
        <taxon>Devosiaceae</taxon>
        <taxon>Pelagibacterium</taxon>
    </lineage>
</organism>
<dbReference type="EMBL" id="BMKB01000005">
    <property type="protein sequence ID" value="GGA59664.1"/>
    <property type="molecule type" value="Genomic_DNA"/>
</dbReference>
<dbReference type="AlphaFoldDB" id="A0A916W1I1"/>
<comment type="caution">
    <text evidence="3">The sequence shown here is derived from an EMBL/GenBank/DDBJ whole genome shotgun (WGS) entry which is preliminary data.</text>
</comment>
<gene>
    <name evidence="3" type="ORF">GCM10011499_32320</name>
</gene>
<evidence type="ECO:0000313" key="3">
    <source>
        <dbReference type="EMBL" id="GGA59664.1"/>
    </source>
</evidence>
<keyword evidence="4" id="KW-1185">Reference proteome</keyword>
<dbReference type="InterPro" id="IPR050300">
    <property type="entry name" value="GDXG_lipolytic_enzyme"/>
</dbReference>
<dbReference type="RefSeq" id="WP_127071936.1">
    <property type="nucleotide sequence ID" value="NZ_BMKB01000005.1"/>
</dbReference>
<dbReference type="Proteomes" id="UP000596977">
    <property type="component" value="Unassembled WGS sequence"/>
</dbReference>
<evidence type="ECO:0000259" key="2">
    <source>
        <dbReference type="Pfam" id="PF20434"/>
    </source>
</evidence>
<dbReference type="InterPro" id="IPR049492">
    <property type="entry name" value="BD-FAE-like_dom"/>
</dbReference>
<reference evidence="3 4" key="1">
    <citation type="journal article" date="2014" name="Int. J. Syst. Evol. Microbiol.">
        <title>Complete genome sequence of Corynebacterium casei LMG S-19264T (=DSM 44701T), isolated from a smear-ripened cheese.</title>
        <authorList>
            <consortium name="US DOE Joint Genome Institute (JGI-PGF)"/>
            <person name="Walter F."/>
            <person name="Albersmeier A."/>
            <person name="Kalinowski J."/>
            <person name="Ruckert C."/>
        </authorList>
    </citation>
    <scope>NUCLEOTIDE SEQUENCE [LARGE SCALE GENOMIC DNA]</scope>
    <source>
        <strain evidence="3 4">CGMCC 1.15896</strain>
    </source>
</reference>
<dbReference type="PANTHER" id="PTHR48081:SF33">
    <property type="entry name" value="KYNURENINE FORMAMIDASE"/>
    <property type="match status" value="1"/>
</dbReference>
<dbReference type="OrthoDB" id="9771666at2"/>
<dbReference type="PANTHER" id="PTHR48081">
    <property type="entry name" value="AB HYDROLASE SUPERFAMILY PROTEIN C4A8.06C"/>
    <property type="match status" value="1"/>
</dbReference>
<protein>
    <submittedName>
        <fullName evidence="3">Carboxylesterase</fullName>
    </submittedName>
</protein>
<sequence length="294" mass="32041">MSFLFRSRFGVVIIIAGVLLAGLGLTAQAFSAVALFGTLVPKDGGVVQDADIAYGPDPRQQLDVYRPQDGDDDLPVVFFAYGGSWAEGEKANYEFVGRAFAARGYVTVIADYRLVPEHIYPDFVDDMRLALEWVGSNIATYGGNPQRVGLIGHSAGAYNVAMVLLADRFRPAPESNLTVRAFAGLAGPYDFYPFDVDATIDAFGQYPEPAETQPVNHIREGLPPVLLVHGDRDGTVLPRNSLALAQGLTAQGNHVEIALYERVDHAGVLIGFARPLRWMNPVYEDVLRFLAQNL</sequence>
<proteinExistence type="predicted"/>
<accession>A0A916W1I1</accession>
<name>A0A916W1I1_9HYPH</name>
<dbReference type="InterPro" id="IPR029058">
    <property type="entry name" value="AB_hydrolase_fold"/>
</dbReference>
<dbReference type="Pfam" id="PF20434">
    <property type="entry name" value="BD-FAE"/>
    <property type="match status" value="1"/>
</dbReference>
<evidence type="ECO:0000256" key="1">
    <source>
        <dbReference type="ARBA" id="ARBA00022801"/>
    </source>
</evidence>